<organism evidence="1 2">
    <name type="scientific">Jimgerdemannia flammicorona</name>
    <dbReference type="NCBI Taxonomy" id="994334"/>
    <lineage>
        <taxon>Eukaryota</taxon>
        <taxon>Fungi</taxon>
        <taxon>Fungi incertae sedis</taxon>
        <taxon>Mucoromycota</taxon>
        <taxon>Mucoromycotina</taxon>
        <taxon>Endogonomycetes</taxon>
        <taxon>Endogonales</taxon>
        <taxon>Endogonaceae</taxon>
        <taxon>Jimgerdemannia</taxon>
    </lineage>
</organism>
<accession>A0A433P9G9</accession>
<reference evidence="1 2" key="1">
    <citation type="journal article" date="2018" name="New Phytol.">
        <title>Phylogenomics of Endogonaceae and evolution of mycorrhizas within Mucoromycota.</title>
        <authorList>
            <person name="Chang Y."/>
            <person name="Desiro A."/>
            <person name="Na H."/>
            <person name="Sandor L."/>
            <person name="Lipzen A."/>
            <person name="Clum A."/>
            <person name="Barry K."/>
            <person name="Grigoriev I.V."/>
            <person name="Martin F.M."/>
            <person name="Stajich J.E."/>
            <person name="Smith M.E."/>
            <person name="Bonito G."/>
            <person name="Spatafora J.W."/>
        </authorList>
    </citation>
    <scope>NUCLEOTIDE SEQUENCE [LARGE SCALE GENOMIC DNA]</scope>
    <source>
        <strain evidence="1 2">AD002</strain>
    </source>
</reference>
<name>A0A433P9G9_9FUNG</name>
<sequence>MSKTWLRLPQDPITADRLPLQIGAQVSPSRYNTFVVRRESPGCKFELQADGRVFVVDMAYAEHEDAVMILQKYFNIANDDAVFDAPIKASGQPLYDEPGGSGILIAPDISVSPENGHVQAPTIPYPGPPPGDIRGNPHARVICEIALHQSTHDWESKCQCWLRQLYVRYVFGIKIHGMRDARNAQGQNHRSMTVSLQ</sequence>
<dbReference type="EMBL" id="RBNJ01027924">
    <property type="protein sequence ID" value="RUS14180.1"/>
    <property type="molecule type" value="Genomic_DNA"/>
</dbReference>
<comment type="caution">
    <text evidence="1">The sequence shown here is derived from an EMBL/GenBank/DDBJ whole genome shotgun (WGS) entry which is preliminary data.</text>
</comment>
<evidence type="ECO:0000313" key="1">
    <source>
        <dbReference type="EMBL" id="RUS14180.1"/>
    </source>
</evidence>
<keyword evidence="2" id="KW-1185">Reference proteome</keyword>
<dbReference type="Proteomes" id="UP000274822">
    <property type="component" value="Unassembled WGS sequence"/>
</dbReference>
<gene>
    <name evidence="1" type="ORF">BC938DRAFT_477504</name>
</gene>
<evidence type="ECO:0000313" key="2">
    <source>
        <dbReference type="Proteomes" id="UP000274822"/>
    </source>
</evidence>
<dbReference type="AlphaFoldDB" id="A0A433P9G9"/>
<proteinExistence type="predicted"/>
<protein>
    <submittedName>
        <fullName evidence="1">Uncharacterized protein</fullName>
    </submittedName>
</protein>